<dbReference type="InterPro" id="IPR000415">
    <property type="entry name" value="Nitroreductase-like"/>
</dbReference>
<keyword evidence="2" id="KW-1185">Reference proteome</keyword>
<reference evidence="2" key="1">
    <citation type="journal article" date="2019" name="Int. J. Syst. Evol. Microbiol.">
        <title>The Global Catalogue of Microorganisms (GCM) 10K type strain sequencing project: providing services to taxonomists for standard genome sequencing and annotation.</title>
        <authorList>
            <consortium name="The Broad Institute Genomics Platform"/>
            <consortium name="The Broad Institute Genome Sequencing Center for Infectious Disease"/>
            <person name="Wu L."/>
            <person name="Ma J."/>
        </authorList>
    </citation>
    <scope>NUCLEOTIDE SEQUENCE [LARGE SCALE GENOMIC DNA]</scope>
    <source>
        <strain evidence="2">JCM 3272</strain>
    </source>
</reference>
<dbReference type="Gene3D" id="3.40.109.10">
    <property type="entry name" value="NADH Oxidase"/>
    <property type="match status" value="1"/>
</dbReference>
<dbReference type="EMBL" id="BAAARV010000024">
    <property type="protein sequence ID" value="GAA2344193.1"/>
    <property type="molecule type" value="Genomic_DNA"/>
</dbReference>
<comment type="caution">
    <text evidence="1">The sequence shown here is derived from an EMBL/GenBank/DDBJ whole genome shotgun (WGS) entry which is preliminary data.</text>
</comment>
<gene>
    <name evidence="1" type="ORF">GCM10010170_029580</name>
</gene>
<sequence>MVAIQYTERGPAARIGAAGGALTRAALAAMEAPAHFDPHPWRWRIDDDRAALIADHGRRAPDDPDGRLLTVSCGAALHHAVTALAGDGVGVDVRRLPDAAEPGLLAIVRCTGPIGTSSRSLRLHRAIAMRRSDRRPPTDAPIDASAEGLLRAAAQGAGGGLCPLLPSAGRFAITTADDGPRDWLGAGEALSAVLLNATAEGLATRVEEFLPAEDATRLAWSLPAGAGRPAVVVGIAPAGRLSGGGGARR</sequence>
<accession>A0ABP5T6E8</accession>
<organism evidence="1 2">
    <name type="scientific">Dactylosporangium salmoneum</name>
    <dbReference type="NCBI Taxonomy" id="53361"/>
    <lineage>
        <taxon>Bacteria</taxon>
        <taxon>Bacillati</taxon>
        <taxon>Actinomycetota</taxon>
        <taxon>Actinomycetes</taxon>
        <taxon>Micromonosporales</taxon>
        <taxon>Micromonosporaceae</taxon>
        <taxon>Dactylosporangium</taxon>
    </lineage>
</organism>
<dbReference type="Proteomes" id="UP001501444">
    <property type="component" value="Unassembled WGS sequence"/>
</dbReference>
<dbReference type="RefSeq" id="WP_344612930.1">
    <property type="nucleotide sequence ID" value="NZ_BAAARV010000024.1"/>
</dbReference>
<evidence type="ECO:0000313" key="1">
    <source>
        <dbReference type="EMBL" id="GAA2344193.1"/>
    </source>
</evidence>
<evidence type="ECO:0000313" key="2">
    <source>
        <dbReference type="Proteomes" id="UP001501444"/>
    </source>
</evidence>
<protein>
    <submittedName>
        <fullName evidence="1">Uncharacterized protein</fullName>
    </submittedName>
</protein>
<proteinExistence type="predicted"/>
<name>A0ABP5T6E8_9ACTN</name>